<gene>
    <name evidence="2" type="ORF">Godav_010302</name>
</gene>
<keyword evidence="1" id="KW-0472">Membrane</keyword>
<evidence type="ECO:0000256" key="1">
    <source>
        <dbReference type="SAM" id="Phobius"/>
    </source>
</evidence>
<protein>
    <submittedName>
        <fullName evidence="2">Uncharacterized protein</fullName>
    </submittedName>
</protein>
<keyword evidence="3" id="KW-1185">Reference proteome</keyword>
<evidence type="ECO:0000313" key="2">
    <source>
        <dbReference type="EMBL" id="MBA0625055.1"/>
    </source>
</evidence>
<keyword evidence="1" id="KW-1133">Transmembrane helix</keyword>
<name>A0A7J8SGP4_GOSDV</name>
<proteinExistence type="predicted"/>
<keyword evidence="1" id="KW-0812">Transmembrane</keyword>
<comment type="caution">
    <text evidence="2">The sequence shown here is derived from an EMBL/GenBank/DDBJ whole genome shotgun (WGS) entry which is preliminary data.</text>
</comment>
<feature type="transmembrane region" description="Helical" evidence="1">
    <location>
        <begin position="16"/>
        <end position="33"/>
    </location>
</feature>
<sequence length="34" mass="3960">MHVDLLVIGSRNLGKFKRSFLFAFLILFFLPFAT</sequence>
<reference evidence="2 3" key="1">
    <citation type="journal article" date="2019" name="Genome Biol. Evol.">
        <title>Insights into the evolution of the New World diploid cottons (Gossypium, subgenus Houzingenia) based on genome sequencing.</title>
        <authorList>
            <person name="Grover C.E."/>
            <person name="Arick M.A. 2nd"/>
            <person name="Thrash A."/>
            <person name="Conover J.L."/>
            <person name="Sanders W.S."/>
            <person name="Peterson D.G."/>
            <person name="Frelichowski J.E."/>
            <person name="Scheffler J.A."/>
            <person name="Scheffler B.E."/>
            <person name="Wendel J.F."/>
        </authorList>
    </citation>
    <scope>NUCLEOTIDE SEQUENCE [LARGE SCALE GENOMIC DNA]</scope>
    <source>
        <strain evidence="2">27</strain>
        <tissue evidence="2">Leaf</tissue>
    </source>
</reference>
<evidence type="ECO:0000313" key="3">
    <source>
        <dbReference type="Proteomes" id="UP000593561"/>
    </source>
</evidence>
<dbReference type="EMBL" id="JABFAC010000009">
    <property type="protein sequence ID" value="MBA0625055.1"/>
    <property type="molecule type" value="Genomic_DNA"/>
</dbReference>
<organism evidence="2 3">
    <name type="scientific">Gossypium davidsonii</name>
    <name type="common">Davidson's cotton</name>
    <name type="synonym">Gossypium klotzschianum subsp. davidsonii</name>
    <dbReference type="NCBI Taxonomy" id="34287"/>
    <lineage>
        <taxon>Eukaryota</taxon>
        <taxon>Viridiplantae</taxon>
        <taxon>Streptophyta</taxon>
        <taxon>Embryophyta</taxon>
        <taxon>Tracheophyta</taxon>
        <taxon>Spermatophyta</taxon>
        <taxon>Magnoliopsida</taxon>
        <taxon>eudicotyledons</taxon>
        <taxon>Gunneridae</taxon>
        <taxon>Pentapetalae</taxon>
        <taxon>rosids</taxon>
        <taxon>malvids</taxon>
        <taxon>Malvales</taxon>
        <taxon>Malvaceae</taxon>
        <taxon>Malvoideae</taxon>
        <taxon>Gossypium</taxon>
    </lineage>
</organism>
<dbReference type="AlphaFoldDB" id="A0A7J8SGP4"/>
<accession>A0A7J8SGP4</accession>
<dbReference type="Proteomes" id="UP000593561">
    <property type="component" value="Unassembled WGS sequence"/>
</dbReference>